<gene>
    <name evidence="2" type="ORF">DFH07DRAFT_770371</name>
</gene>
<name>A0AAD7JKL2_9AGAR</name>
<evidence type="ECO:0000313" key="3">
    <source>
        <dbReference type="Proteomes" id="UP001215280"/>
    </source>
</evidence>
<keyword evidence="3" id="KW-1185">Reference proteome</keyword>
<dbReference type="AlphaFoldDB" id="A0AAD7JKL2"/>
<evidence type="ECO:0000256" key="1">
    <source>
        <dbReference type="SAM" id="MobiDB-lite"/>
    </source>
</evidence>
<feature type="region of interest" description="Disordered" evidence="1">
    <location>
        <begin position="19"/>
        <end position="59"/>
    </location>
</feature>
<dbReference type="EMBL" id="JARJLG010000037">
    <property type="protein sequence ID" value="KAJ7764504.1"/>
    <property type="molecule type" value="Genomic_DNA"/>
</dbReference>
<proteinExistence type="predicted"/>
<comment type="caution">
    <text evidence="2">The sequence shown here is derived from an EMBL/GenBank/DDBJ whole genome shotgun (WGS) entry which is preliminary data.</text>
</comment>
<organism evidence="2 3">
    <name type="scientific">Mycena maculata</name>
    <dbReference type="NCBI Taxonomy" id="230809"/>
    <lineage>
        <taxon>Eukaryota</taxon>
        <taxon>Fungi</taxon>
        <taxon>Dikarya</taxon>
        <taxon>Basidiomycota</taxon>
        <taxon>Agaricomycotina</taxon>
        <taxon>Agaricomycetes</taxon>
        <taxon>Agaricomycetidae</taxon>
        <taxon>Agaricales</taxon>
        <taxon>Marasmiineae</taxon>
        <taxon>Mycenaceae</taxon>
        <taxon>Mycena</taxon>
    </lineage>
</organism>
<reference evidence="2" key="1">
    <citation type="submission" date="2023-03" db="EMBL/GenBank/DDBJ databases">
        <title>Massive genome expansion in bonnet fungi (Mycena s.s.) driven by repeated elements and novel gene families across ecological guilds.</title>
        <authorList>
            <consortium name="Lawrence Berkeley National Laboratory"/>
            <person name="Harder C.B."/>
            <person name="Miyauchi S."/>
            <person name="Viragh M."/>
            <person name="Kuo A."/>
            <person name="Thoen E."/>
            <person name="Andreopoulos B."/>
            <person name="Lu D."/>
            <person name="Skrede I."/>
            <person name="Drula E."/>
            <person name="Henrissat B."/>
            <person name="Morin E."/>
            <person name="Kohler A."/>
            <person name="Barry K."/>
            <person name="LaButti K."/>
            <person name="Morin E."/>
            <person name="Salamov A."/>
            <person name="Lipzen A."/>
            <person name="Mereny Z."/>
            <person name="Hegedus B."/>
            <person name="Baldrian P."/>
            <person name="Stursova M."/>
            <person name="Weitz H."/>
            <person name="Taylor A."/>
            <person name="Grigoriev I.V."/>
            <person name="Nagy L.G."/>
            <person name="Martin F."/>
            <person name="Kauserud H."/>
        </authorList>
    </citation>
    <scope>NUCLEOTIDE SEQUENCE</scope>
    <source>
        <strain evidence="2">CBHHK188m</strain>
    </source>
</reference>
<dbReference type="Proteomes" id="UP001215280">
    <property type="component" value="Unassembled WGS sequence"/>
</dbReference>
<evidence type="ECO:0000313" key="2">
    <source>
        <dbReference type="EMBL" id="KAJ7764504.1"/>
    </source>
</evidence>
<feature type="compositionally biased region" description="Polar residues" evidence="1">
    <location>
        <begin position="23"/>
        <end position="35"/>
    </location>
</feature>
<sequence length="214" mass="24935">MGRSAKHYSLAEKALVKRESRLKYSQSPAQTTRAASQRPERRRKVPLSPPNTLPNLPTPTKRMLELSEQALPVASRLFQEALRSPDALDESDLPRWKEAPPFVEDDDTTDPYSPHYLAFNASLAEVLHGVRLRDQNAQDIRLREDISTKGWPFVLRGLQEEVAGMWIQWERAEELLGEPKYHPYHQSREHTMLLHHIQWLARTICHLYRLEFLK</sequence>
<accession>A0AAD7JKL2</accession>
<protein>
    <submittedName>
        <fullName evidence="2">Uncharacterized protein</fullName>
    </submittedName>
</protein>
<feature type="region of interest" description="Disordered" evidence="1">
    <location>
        <begin position="84"/>
        <end position="104"/>
    </location>
</feature>